<comment type="caution">
    <text evidence="2">The sequence shown here is derived from an EMBL/GenBank/DDBJ whole genome shotgun (WGS) entry which is preliminary data.</text>
</comment>
<protein>
    <submittedName>
        <fullName evidence="2">Uncharacterized protein</fullName>
    </submittedName>
</protein>
<feature type="compositionally biased region" description="Basic and acidic residues" evidence="1">
    <location>
        <begin position="1"/>
        <end position="36"/>
    </location>
</feature>
<proteinExistence type="predicted"/>
<evidence type="ECO:0000313" key="3">
    <source>
        <dbReference type="Proteomes" id="UP001215598"/>
    </source>
</evidence>
<keyword evidence="3" id="KW-1185">Reference proteome</keyword>
<feature type="region of interest" description="Disordered" evidence="1">
    <location>
        <begin position="100"/>
        <end position="119"/>
    </location>
</feature>
<evidence type="ECO:0000256" key="1">
    <source>
        <dbReference type="SAM" id="MobiDB-lite"/>
    </source>
</evidence>
<dbReference type="Proteomes" id="UP001215598">
    <property type="component" value="Unassembled WGS sequence"/>
</dbReference>
<reference evidence="2" key="1">
    <citation type="submission" date="2023-03" db="EMBL/GenBank/DDBJ databases">
        <title>Massive genome expansion in bonnet fungi (Mycena s.s.) driven by repeated elements and novel gene families across ecological guilds.</title>
        <authorList>
            <consortium name="Lawrence Berkeley National Laboratory"/>
            <person name="Harder C.B."/>
            <person name="Miyauchi S."/>
            <person name="Viragh M."/>
            <person name="Kuo A."/>
            <person name="Thoen E."/>
            <person name="Andreopoulos B."/>
            <person name="Lu D."/>
            <person name="Skrede I."/>
            <person name="Drula E."/>
            <person name="Henrissat B."/>
            <person name="Morin E."/>
            <person name="Kohler A."/>
            <person name="Barry K."/>
            <person name="LaButti K."/>
            <person name="Morin E."/>
            <person name="Salamov A."/>
            <person name="Lipzen A."/>
            <person name="Mereny Z."/>
            <person name="Hegedus B."/>
            <person name="Baldrian P."/>
            <person name="Stursova M."/>
            <person name="Weitz H."/>
            <person name="Taylor A."/>
            <person name="Grigoriev I.V."/>
            <person name="Nagy L.G."/>
            <person name="Martin F."/>
            <person name="Kauserud H."/>
        </authorList>
    </citation>
    <scope>NUCLEOTIDE SEQUENCE</scope>
    <source>
        <strain evidence="2">CBHHK182m</strain>
    </source>
</reference>
<gene>
    <name evidence="2" type="ORF">B0H16DRAFT_1481614</name>
</gene>
<dbReference type="AlphaFoldDB" id="A0AAD7GX25"/>
<feature type="region of interest" description="Disordered" evidence="1">
    <location>
        <begin position="1"/>
        <end position="86"/>
    </location>
</feature>
<feature type="non-terminal residue" evidence="2">
    <location>
        <position position="1"/>
    </location>
</feature>
<name>A0AAD7GX25_9AGAR</name>
<dbReference type="EMBL" id="JARKIB010000445">
    <property type="protein sequence ID" value="KAJ7707219.1"/>
    <property type="molecule type" value="Genomic_DNA"/>
</dbReference>
<evidence type="ECO:0000313" key="2">
    <source>
        <dbReference type="EMBL" id="KAJ7707219.1"/>
    </source>
</evidence>
<organism evidence="2 3">
    <name type="scientific">Mycena metata</name>
    <dbReference type="NCBI Taxonomy" id="1033252"/>
    <lineage>
        <taxon>Eukaryota</taxon>
        <taxon>Fungi</taxon>
        <taxon>Dikarya</taxon>
        <taxon>Basidiomycota</taxon>
        <taxon>Agaricomycotina</taxon>
        <taxon>Agaricomycetes</taxon>
        <taxon>Agaricomycetidae</taxon>
        <taxon>Agaricales</taxon>
        <taxon>Marasmiineae</taxon>
        <taxon>Mycenaceae</taxon>
        <taxon>Mycena</taxon>
    </lineage>
</organism>
<accession>A0AAD7GX25</accession>
<sequence length="248" mass="27753">SPGDGQRREDPPHYGRDARRDQRGEQGYREHRDGHGCGHNFSARPDSPHRSPAPKGVSRSPARKATKLQAPAHGAQQGAEAVIAPPPDINRAHRNTRGHPIFPEPVSASDDSEYNATDDKQDAVAHTALYRDRERNRLFNVSSKKRNAPPPARLRDANELGLWFNVEIETYDDTRNLLRWSAAGEHTARALVVHFEHQYGCGTELRRSEGIALVMRELNPNRAAYGQNNVLKGGSRPRGQYVKVWVTI</sequence>